<dbReference type="EMBL" id="CP003587">
    <property type="protein sequence ID" value="AGY56458.1"/>
    <property type="molecule type" value="Genomic_DNA"/>
</dbReference>
<organism evidence="2 3">
    <name type="scientific">Gloeobacter kilaueensis (strain ATCC BAA-2537 / CCAP 1431/1 / ULC 316 / JS1)</name>
    <dbReference type="NCBI Taxonomy" id="1183438"/>
    <lineage>
        <taxon>Bacteria</taxon>
        <taxon>Bacillati</taxon>
        <taxon>Cyanobacteriota</taxon>
        <taxon>Cyanophyceae</taxon>
        <taxon>Gloeobacterales</taxon>
        <taxon>Gloeobacteraceae</taxon>
        <taxon>Gloeobacter</taxon>
    </lineage>
</organism>
<evidence type="ECO:0000259" key="1">
    <source>
        <dbReference type="Pfam" id="PF20376"/>
    </source>
</evidence>
<dbReference type="AlphaFoldDB" id="U5QCA5"/>
<dbReference type="InterPro" id="IPR046612">
    <property type="entry name" value="DUF6671"/>
</dbReference>
<protein>
    <recommendedName>
        <fullName evidence="1">DUF6671 domain-containing protein</fullName>
    </recommendedName>
</protein>
<proteinExistence type="predicted"/>
<dbReference type="HOGENOM" id="CLU_066202_0_0_3"/>
<dbReference type="KEGG" id="glj:GKIL_0211"/>
<name>U5QCA5_GLOK1</name>
<sequence length="280" mass="31093">MGHDQNLFKDRLAVLATMHRKEQVIQPILKQELGIDVVVPPDFDTDWLGTFTREVNRPGSQRETARLKAQKALTVTGATLAVASEGSFGPHPECPFLAANLEMVLLLDAENSIEIVGESLTTQTNYAQQEITSLKEALLFANKAGFPEHGLVVFGESECVKGIVETEHLLTVLQQKLQRRIKVRLETDMRALYNPTRMANIAQATHDLIAKVRSCCPRCGLPGFRVVRRRQGLPCEWCLTPTGLLLTDIYGCKGCGFEQEEHFPGGQEFAQPMHCPVCNP</sequence>
<evidence type="ECO:0000313" key="2">
    <source>
        <dbReference type="EMBL" id="AGY56458.1"/>
    </source>
</evidence>
<gene>
    <name evidence="2" type="ORF">GKIL_0211</name>
</gene>
<dbReference type="RefSeq" id="WP_023171463.1">
    <property type="nucleotide sequence ID" value="NC_022600.1"/>
</dbReference>
<keyword evidence="3" id="KW-1185">Reference proteome</keyword>
<accession>U5QCA5</accession>
<dbReference type="Pfam" id="PF20376">
    <property type="entry name" value="DUF6671"/>
    <property type="match status" value="1"/>
</dbReference>
<dbReference type="PATRIC" id="fig|1183438.3.peg.212"/>
<dbReference type="OrthoDB" id="9793837at2"/>
<reference evidence="2 3" key="1">
    <citation type="journal article" date="2013" name="PLoS ONE">
        <title>Cultivation and Complete Genome Sequencing of Gloeobacter kilaueensis sp. nov., from a Lava Cave in Kilauea Caldera, Hawai'i.</title>
        <authorList>
            <person name="Saw J.H."/>
            <person name="Schatz M."/>
            <person name="Brown M.V."/>
            <person name="Kunkel D.D."/>
            <person name="Foster J.S."/>
            <person name="Shick H."/>
            <person name="Christensen S."/>
            <person name="Hou S."/>
            <person name="Wan X."/>
            <person name="Donachie S.P."/>
        </authorList>
    </citation>
    <scope>NUCLEOTIDE SEQUENCE [LARGE SCALE GENOMIC DNA]</scope>
    <source>
        <strain evidence="3">JS</strain>
    </source>
</reference>
<dbReference type="eggNOG" id="ENOG502Z86U">
    <property type="taxonomic scope" value="Bacteria"/>
</dbReference>
<evidence type="ECO:0000313" key="3">
    <source>
        <dbReference type="Proteomes" id="UP000017396"/>
    </source>
</evidence>
<feature type="domain" description="DUF6671" evidence="1">
    <location>
        <begin position="68"/>
        <end position="280"/>
    </location>
</feature>
<dbReference type="STRING" id="1183438.GKIL_0211"/>
<dbReference type="Proteomes" id="UP000017396">
    <property type="component" value="Chromosome"/>
</dbReference>